<dbReference type="EMBL" id="JBHULY010000034">
    <property type="protein sequence ID" value="MFD2727217.1"/>
    <property type="molecule type" value="Genomic_DNA"/>
</dbReference>
<name>A0ABW5TDY5_9FLAO</name>
<proteinExistence type="predicted"/>
<organism evidence="1 2">
    <name type="scientific">Hyunsoonleella rubra</name>
    <dbReference type="NCBI Taxonomy" id="1737062"/>
    <lineage>
        <taxon>Bacteria</taxon>
        <taxon>Pseudomonadati</taxon>
        <taxon>Bacteroidota</taxon>
        <taxon>Flavobacteriia</taxon>
        <taxon>Flavobacteriales</taxon>
        <taxon>Flavobacteriaceae</taxon>
    </lineage>
</organism>
<sequence length="41" mass="4686">MATTKWQQNKDERHSALSDINPDFGTIIDLHVLIGEKLHVN</sequence>
<accession>A0ABW5TDY5</accession>
<evidence type="ECO:0000313" key="1">
    <source>
        <dbReference type="EMBL" id="MFD2727217.1"/>
    </source>
</evidence>
<gene>
    <name evidence="1" type="ORF">ACFSR8_13425</name>
</gene>
<keyword evidence="2" id="KW-1185">Reference proteome</keyword>
<evidence type="ECO:0000313" key="2">
    <source>
        <dbReference type="Proteomes" id="UP001597476"/>
    </source>
</evidence>
<comment type="caution">
    <text evidence="1">The sequence shown here is derived from an EMBL/GenBank/DDBJ whole genome shotgun (WGS) entry which is preliminary data.</text>
</comment>
<dbReference type="Proteomes" id="UP001597476">
    <property type="component" value="Unassembled WGS sequence"/>
</dbReference>
<protein>
    <submittedName>
        <fullName evidence="1">Uncharacterized protein</fullName>
    </submittedName>
</protein>
<dbReference type="RefSeq" id="WP_380292864.1">
    <property type="nucleotide sequence ID" value="NZ_JBHULY010000034.1"/>
</dbReference>
<reference evidence="2" key="1">
    <citation type="journal article" date="2019" name="Int. J. Syst. Evol. Microbiol.">
        <title>The Global Catalogue of Microorganisms (GCM) 10K type strain sequencing project: providing services to taxonomists for standard genome sequencing and annotation.</title>
        <authorList>
            <consortium name="The Broad Institute Genomics Platform"/>
            <consortium name="The Broad Institute Genome Sequencing Center for Infectious Disease"/>
            <person name="Wu L."/>
            <person name="Ma J."/>
        </authorList>
    </citation>
    <scope>NUCLEOTIDE SEQUENCE [LARGE SCALE GENOMIC DNA]</scope>
    <source>
        <strain evidence="2">KCTC 42398</strain>
    </source>
</reference>